<keyword evidence="2" id="KW-0810">Translation regulation</keyword>
<feature type="region of interest" description="Disordered" evidence="4">
    <location>
        <begin position="111"/>
        <end position="130"/>
    </location>
</feature>
<dbReference type="InterPro" id="IPR016024">
    <property type="entry name" value="ARM-type_fold"/>
</dbReference>
<dbReference type="STRING" id="1088818.A0A2I0A1E2"/>
<accession>A0A2I0A1E2</accession>
<dbReference type="InterPro" id="IPR001313">
    <property type="entry name" value="Pumilio_RNA-bd_rpt"/>
</dbReference>
<feature type="compositionally biased region" description="Basic and acidic residues" evidence="4">
    <location>
        <begin position="49"/>
        <end position="67"/>
    </location>
</feature>
<dbReference type="OrthoDB" id="668540at2759"/>
<proteinExistence type="predicted"/>
<protein>
    <submittedName>
        <fullName evidence="5">Pumilio like 12</fullName>
    </submittedName>
</protein>
<feature type="compositionally biased region" description="Low complexity" evidence="4">
    <location>
        <begin position="119"/>
        <end position="130"/>
    </location>
</feature>
<evidence type="ECO:0000256" key="1">
    <source>
        <dbReference type="ARBA" id="ARBA00022737"/>
    </source>
</evidence>
<evidence type="ECO:0000313" key="5">
    <source>
        <dbReference type="EMBL" id="PKA49354.1"/>
    </source>
</evidence>
<feature type="repeat" description="Pumilio" evidence="3">
    <location>
        <begin position="259"/>
        <end position="295"/>
    </location>
</feature>
<dbReference type="PANTHER" id="PTHR12537">
    <property type="entry name" value="RNA BINDING PROTEIN PUMILIO-RELATED"/>
    <property type="match status" value="1"/>
</dbReference>
<evidence type="ECO:0000313" key="6">
    <source>
        <dbReference type="Proteomes" id="UP000236161"/>
    </source>
</evidence>
<keyword evidence="1" id="KW-0677">Repeat</keyword>
<dbReference type="PANTHER" id="PTHR12537:SF13">
    <property type="entry name" value="PUMILIO HOMOLOGY DOMAIN FAMILY MEMBER 4"/>
    <property type="match status" value="1"/>
</dbReference>
<dbReference type="Gene3D" id="1.25.10.10">
    <property type="entry name" value="Leucine-rich Repeat Variant"/>
    <property type="match status" value="1"/>
</dbReference>
<evidence type="ECO:0000256" key="4">
    <source>
        <dbReference type="SAM" id="MobiDB-lite"/>
    </source>
</evidence>
<keyword evidence="6" id="KW-1185">Reference proteome</keyword>
<dbReference type="Proteomes" id="UP000236161">
    <property type="component" value="Unassembled WGS sequence"/>
</dbReference>
<evidence type="ECO:0000256" key="2">
    <source>
        <dbReference type="ARBA" id="ARBA00022845"/>
    </source>
</evidence>
<feature type="region of interest" description="Disordered" evidence="4">
    <location>
        <begin position="47"/>
        <end position="86"/>
    </location>
</feature>
<dbReference type="EMBL" id="KZ452039">
    <property type="protein sequence ID" value="PKA49354.1"/>
    <property type="molecule type" value="Genomic_DNA"/>
</dbReference>
<organism evidence="5 6">
    <name type="scientific">Apostasia shenzhenica</name>
    <dbReference type="NCBI Taxonomy" id="1088818"/>
    <lineage>
        <taxon>Eukaryota</taxon>
        <taxon>Viridiplantae</taxon>
        <taxon>Streptophyta</taxon>
        <taxon>Embryophyta</taxon>
        <taxon>Tracheophyta</taxon>
        <taxon>Spermatophyta</taxon>
        <taxon>Magnoliopsida</taxon>
        <taxon>Liliopsida</taxon>
        <taxon>Asparagales</taxon>
        <taxon>Orchidaceae</taxon>
        <taxon>Apostasioideae</taxon>
        <taxon>Apostasia</taxon>
    </lineage>
</organism>
<dbReference type="GO" id="GO:0005737">
    <property type="term" value="C:cytoplasm"/>
    <property type="evidence" value="ECO:0007669"/>
    <property type="project" value="TreeGrafter"/>
</dbReference>
<evidence type="ECO:0000256" key="3">
    <source>
        <dbReference type="PROSITE-ProRule" id="PRU00317"/>
    </source>
</evidence>
<dbReference type="AlphaFoldDB" id="A0A2I0A1E2"/>
<gene>
    <name evidence="5" type="primary">APUM12</name>
    <name evidence="5" type="ORF">AXF42_Ash014256</name>
</gene>
<dbReference type="GO" id="GO:0006417">
    <property type="term" value="P:regulation of translation"/>
    <property type="evidence" value="ECO:0007669"/>
    <property type="project" value="UniProtKB-KW"/>
</dbReference>
<dbReference type="GO" id="GO:0003729">
    <property type="term" value="F:mRNA binding"/>
    <property type="evidence" value="ECO:0007669"/>
    <property type="project" value="TreeGrafter"/>
</dbReference>
<name>A0A2I0A1E2_9ASPA</name>
<dbReference type="SUPFAM" id="SSF48371">
    <property type="entry name" value="ARM repeat"/>
    <property type="match status" value="1"/>
</dbReference>
<dbReference type="PROSITE" id="PS50302">
    <property type="entry name" value="PUM"/>
    <property type="match status" value="1"/>
</dbReference>
<dbReference type="InterPro" id="IPR011989">
    <property type="entry name" value="ARM-like"/>
</dbReference>
<reference evidence="5 6" key="1">
    <citation type="journal article" date="2017" name="Nature">
        <title>The Apostasia genome and the evolution of orchids.</title>
        <authorList>
            <person name="Zhang G.Q."/>
            <person name="Liu K.W."/>
            <person name="Li Z."/>
            <person name="Lohaus R."/>
            <person name="Hsiao Y.Y."/>
            <person name="Niu S.C."/>
            <person name="Wang J.Y."/>
            <person name="Lin Y.C."/>
            <person name="Xu Q."/>
            <person name="Chen L.J."/>
            <person name="Yoshida K."/>
            <person name="Fujiwara S."/>
            <person name="Wang Z.W."/>
            <person name="Zhang Y.Q."/>
            <person name="Mitsuda N."/>
            <person name="Wang M."/>
            <person name="Liu G.H."/>
            <person name="Pecoraro L."/>
            <person name="Huang H.X."/>
            <person name="Xiao X.J."/>
            <person name="Lin M."/>
            <person name="Wu X.Y."/>
            <person name="Wu W.L."/>
            <person name="Chen Y.Y."/>
            <person name="Chang S.B."/>
            <person name="Sakamoto S."/>
            <person name="Ohme-Takagi M."/>
            <person name="Yagi M."/>
            <person name="Zeng S.J."/>
            <person name="Shen C.Y."/>
            <person name="Yeh C.M."/>
            <person name="Luo Y.B."/>
            <person name="Tsai W.C."/>
            <person name="Van de Peer Y."/>
            <person name="Liu Z.J."/>
        </authorList>
    </citation>
    <scope>NUCLEOTIDE SEQUENCE [LARGE SCALE GENOMIC DNA]</scope>
    <source>
        <strain evidence="6">cv. Shenzhen</strain>
        <tissue evidence="5">Stem</tissue>
    </source>
</reference>
<sequence>MKTIHIGKSICKTRDFSCFTNFGEGSSHNFCEGSSSKWYQSSNTSQVLDIDKGGSNESKNDSEDDNHSVASFTFNDPVYEPPEMKNLSSNLNEMSIYSDNQDLLEQRTQLQSNVAPAPQTSSSSVMQQTSVQTNVAHTSPLNADANPFQPSWDQPNLEQRYRSYQNRTPTIRICSSNSSSMGSSEIRNIIGLLKRYKRSKDWCGYEKCYKLAPYLLMQTAMNDLHGRILFMAMQYHSCRFLLNRLEEGNFVWVRKILYEILDHINYLMLCQSGKMLVEKLLDVCNETEKMRMVLSITRNANDLIKVACHPIGYAVSLQDDRLSYLLT</sequence>